<reference evidence="2" key="1">
    <citation type="submission" date="2010-04" db="EMBL/GenBank/DDBJ databases">
        <title>Complete sequence of Methanocaldococcus infernus ME.</title>
        <authorList>
            <consortium name="US DOE Joint Genome Institute"/>
            <person name="Lucas S."/>
            <person name="Copeland A."/>
            <person name="Lapidus A."/>
            <person name="Cheng J.-F."/>
            <person name="Bruce D."/>
            <person name="Goodwin L."/>
            <person name="Pitluck S."/>
            <person name="Munk A.C."/>
            <person name="Detter J.C."/>
            <person name="Han C."/>
            <person name="Tapia R."/>
            <person name="Land M."/>
            <person name="Hauser L."/>
            <person name="Kyrpides N."/>
            <person name="Mikhailova N."/>
            <person name="Sieprawska-Lupa M."/>
            <person name="Whitman W.B."/>
            <person name="Woyke T."/>
        </authorList>
    </citation>
    <scope>NUCLEOTIDE SEQUENCE [LARGE SCALE GENOMIC DNA]</scope>
    <source>
        <strain evidence="2">ME</strain>
    </source>
</reference>
<sequence length="232" mass="26256">MLKLSEYKNIIVGAIFSIVGILLIYYGYITLGISSIFIAILAYTFLEDEGLHLYLKANKNYSKIFKKISSIYVGNIIFIPPYKNLKSGGILIPKKKITSVNLGLFDEKTFITPIGLLISPPLGYELIEEYEDRGEVKLDECDLYLAISIVEGTLKSYNYLDNIELEEKDDKITLTIENLKGNYFILSPIVSSIIASIAFSTNNLLLTVDNKKEGFKYIITLKKLGHPDKFLW</sequence>
<dbReference type="HOGENOM" id="CLU_097795_0_0_2"/>
<gene>
    <name evidence="2" type="ordered locus">Metin_1249</name>
</gene>
<feature type="transmembrane region" description="Helical" evidence="1">
    <location>
        <begin position="12"/>
        <end position="45"/>
    </location>
</feature>
<dbReference type="Proteomes" id="UP000002061">
    <property type="component" value="Chromosome"/>
</dbReference>
<organism evidence="2 3">
    <name type="scientific">Methanocaldococcus infernus (strain DSM 11812 / JCM 15783 / ME)</name>
    <dbReference type="NCBI Taxonomy" id="573063"/>
    <lineage>
        <taxon>Archaea</taxon>
        <taxon>Methanobacteriati</taxon>
        <taxon>Methanobacteriota</taxon>
        <taxon>Methanomada group</taxon>
        <taxon>Methanococci</taxon>
        <taxon>Methanococcales</taxon>
        <taxon>Methanocaldococcaceae</taxon>
        <taxon>Methanocaldococcus</taxon>
    </lineage>
</organism>
<dbReference type="KEGG" id="mif:Metin_1249"/>
<keyword evidence="1" id="KW-0472">Membrane</keyword>
<name>D5VTJ8_METIM</name>
<dbReference type="eggNOG" id="arCOG03442">
    <property type="taxonomic scope" value="Archaea"/>
</dbReference>
<accession>D5VTJ8</accession>
<dbReference type="EMBL" id="CP002009">
    <property type="protein sequence ID" value="ADG13901.1"/>
    <property type="molecule type" value="Genomic_DNA"/>
</dbReference>
<keyword evidence="1" id="KW-1133">Transmembrane helix</keyword>
<evidence type="ECO:0000256" key="1">
    <source>
        <dbReference type="SAM" id="Phobius"/>
    </source>
</evidence>
<dbReference type="STRING" id="573063.Metin_1249"/>
<feature type="transmembrane region" description="Helical" evidence="1">
    <location>
        <begin position="183"/>
        <end position="206"/>
    </location>
</feature>
<keyword evidence="3" id="KW-1185">Reference proteome</keyword>
<keyword evidence="1" id="KW-0812">Transmembrane</keyword>
<evidence type="ECO:0000313" key="2">
    <source>
        <dbReference type="EMBL" id="ADG13901.1"/>
    </source>
</evidence>
<dbReference type="AlphaFoldDB" id="D5VTJ8"/>
<protein>
    <submittedName>
        <fullName evidence="2">Uncharacterized protein</fullName>
    </submittedName>
</protein>
<evidence type="ECO:0000313" key="3">
    <source>
        <dbReference type="Proteomes" id="UP000002061"/>
    </source>
</evidence>
<proteinExistence type="predicted"/>